<dbReference type="PROSITE" id="PS50053">
    <property type="entry name" value="UBIQUITIN_2"/>
    <property type="match status" value="1"/>
</dbReference>
<sequence length="511" mass="58935">MWFVCLPLLIYGTSKVALGRNQPLKREKPKWKSDYPMTDGQLRSKRDEFWDTAPAFEGRKEIWDALKAAAQAFESNDHELAQAIIDGASITLPHGALTECYDELGNRYQLPVYCLSPPVNMIEEKSELETIEVPEAPASEGQECQLRLRLSTGRDLRLAVRTSDNVQQMKRRLQTQEGVVATSQRWFFSGRPLTDKMKLEELKISRDYVVQVLYDFSEREKKRVTTTLTSSQVVALEVSDLSSFDVSLQCGEQYNGEQIYWERNGESISETGNHITVTIDGLRGGNFTCHRANGDLLNYTLLLVHPVEFPKGGVLIPSTDKEFISCTARNYNGQFHCSWKWHQERIQRAVVYFKAIRNSSLINCTLDSDLSGLTCIDKDYCPYSEESRSINLTLLVRNLYRLEEHQKTFLIQDIVKPDKVNITKIQDNVFEWHRPETWSLPGSFFPLSYEVKVVPNNHSCDYIGSRVEVSKTNESHYEVKFKKAYTFCVRAQDLLTKKVWGDWSYHHQRKH</sequence>
<dbReference type="GO" id="GO:0004896">
    <property type="term" value="F:cytokine receptor activity"/>
    <property type="evidence" value="ECO:0007669"/>
    <property type="project" value="UniProtKB-UniRule"/>
</dbReference>
<dbReference type="Pfam" id="PF10420">
    <property type="entry name" value="IL12p40_C"/>
    <property type="match status" value="1"/>
</dbReference>
<dbReference type="InterPro" id="IPR039869">
    <property type="entry name" value="UBTD1/2"/>
</dbReference>
<comment type="subunit">
    <text evidence="1">Heterodimer with IL12A; disulfide-linked. The heterodimer is known as interleukin IL-12.</text>
</comment>
<feature type="domain" description="Ubiquitin-like" evidence="2">
    <location>
        <begin position="144"/>
        <end position="213"/>
    </location>
</feature>
<dbReference type="InterPro" id="IPR029071">
    <property type="entry name" value="Ubiquitin-like_domsf"/>
</dbReference>
<proteinExistence type="evidence at protein level"/>
<dbReference type="Gene3D" id="2.60.40.10">
    <property type="entry name" value="Immunoglobulins"/>
    <property type="match status" value="2"/>
</dbReference>
<dbReference type="Proteomes" id="UP000290572">
    <property type="component" value="Unassembled WGS sequence"/>
</dbReference>
<dbReference type="SUPFAM" id="SSF54236">
    <property type="entry name" value="Ubiquitin-like"/>
    <property type="match status" value="1"/>
</dbReference>
<dbReference type="EMBL" id="QBIY01012249">
    <property type="protein sequence ID" value="RXN26024.1"/>
    <property type="molecule type" value="Genomic_DNA"/>
</dbReference>
<organism evidence="3 4">
    <name type="scientific">Labeo rohita</name>
    <name type="common">Indian major carp</name>
    <name type="synonym">Cyprinus rohita</name>
    <dbReference type="NCBI Taxonomy" id="84645"/>
    <lineage>
        <taxon>Eukaryota</taxon>
        <taxon>Metazoa</taxon>
        <taxon>Chordata</taxon>
        <taxon>Craniata</taxon>
        <taxon>Vertebrata</taxon>
        <taxon>Euteleostomi</taxon>
        <taxon>Actinopterygii</taxon>
        <taxon>Neopterygii</taxon>
        <taxon>Teleostei</taxon>
        <taxon>Ostariophysi</taxon>
        <taxon>Cypriniformes</taxon>
        <taxon>Cyprinidae</taxon>
        <taxon>Labeoninae</taxon>
        <taxon>Labeonini</taxon>
        <taxon>Labeo</taxon>
    </lineage>
</organism>
<dbReference type="Pfam" id="PF00240">
    <property type="entry name" value="ubiquitin"/>
    <property type="match status" value="1"/>
</dbReference>
<reference evidence="3 4" key="1">
    <citation type="submission" date="2018-03" db="EMBL/GenBank/DDBJ databases">
        <title>Draft genome sequence of Rohu Carp (Labeo rohita).</title>
        <authorList>
            <person name="Das P."/>
            <person name="Kushwaha B."/>
            <person name="Joshi C.G."/>
            <person name="Kumar D."/>
            <person name="Nagpure N.S."/>
            <person name="Sahoo L."/>
            <person name="Das S.P."/>
            <person name="Bit A."/>
            <person name="Patnaik S."/>
            <person name="Meher P.K."/>
            <person name="Jayasankar P."/>
            <person name="Koringa P.G."/>
            <person name="Patel N.V."/>
            <person name="Hinsu A.T."/>
            <person name="Kumar R."/>
            <person name="Pandey M."/>
            <person name="Agarwal S."/>
            <person name="Srivastava S."/>
            <person name="Singh M."/>
            <person name="Iquebal M.A."/>
            <person name="Jaiswal S."/>
            <person name="Angadi U.B."/>
            <person name="Kumar N."/>
            <person name="Raza M."/>
            <person name="Shah T.M."/>
            <person name="Rai A."/>
            <person name="Jena J.K."/>
        </authorList>
    </citation>
    <scope>NUCLEOTIDE SEQUENCE [LARGE SCALE GENOMIC DNA]</scope>
    <source>
        <strain evidence="3">DASCIFA01</strain>
        <tissue evidence="3">Testis</tissue>
    </source>
</reference>
<dbReference type="Pfam" id="PF16455">
    <property type="entry name" value="UBD"/>
    <property type="match status" value="1"/>
</dbReference>
<dbReference type="Gene3D" id="3.10.20.90">
    <property type="entry name" value="Phosphatidylinositol 3-kinase Catalytic Subunit, Chain A, domain 1"/>
    <property type="match status" value="1"/>
</dbReference>
<keyword evidence="1" id="KW-0964">Secreted</keyword>
<dbReference type="InterPro" id="IPR036116">
    <property type="entry name" value="FN3_sf"/>
</dbReference>
<dbReference type="AlphaFoldDB" id="A0A498N2S8"/>
<evidence type="ECO:0000259" key="2">
    <source>
        <dbReference type="PROSITE" id="PS50053"/>
    </source>
</evidence>
<dbReference type="InterPro" id="IPR019482">
    <property type="entry name" value="IL-12_beta_cen-dom"/>
</dbReference>
<feature type="chain" id="PRO_5019618251" description="Interleukin-12 subunit beta" evidence="1">
    <location>
        <begin position="20"/>
        <end position="511"/>
    </location>
</feature>
<gene>
    <name evidence="1" type="primary">IL12B</name>
    <name evidence="3" type="ORF">ROHU_005749</name>
</gene>
<keyword evidence="1" id="KW-0325">Glycoprotein</keyword>
<dbReference type="GO" id="GO:0005125">
    <property type="term" value="F:cytokine activity"/>
    <property type="evidence" value="ECO:0007669"/>
    <property type="project" value="UniProtKB-KW"/>
</dbReference>
<accession>A0A498N2S8</accession>
<comment type="caution">
    <text evidence="3">The sequence shown here is derived from an EMBL/GenBank/DDBJ whole genome shotgun (WGS) entry which is preliminary data.</text>
</comment>
<dbReference type="InterPro" id="IPR015528">
    <property type="entry name" value="IL-12_beta"/>
</dbReference>
<evidence type="ECO:0000256" key="1">
    <source>
        <dbReference type="RuleBase" id="RU281113"/>
    </source>
</evidence>
<evidence type="ECO:0007829" key="5">
    <source>
        <dbReference type="PeptideAtlas" id="A0A498N2S8"/>
    </source>
</evidence>
<keyword evidence="5" id="KW-1267">Proteomics identification</keyword>
<name>A0A498N2S8_LABRO</name>
<protein>
    <recommendedName>
        <fullName evidence="1">Interleukin-12 subunit beta</fullName>
        <shortName evidence="1">IL-12B</shortName>
    </recommendedName>
    <alternativeName>
        <fullName evidence="1">Cytotoxic lymphocyte maturation factor 40 kDa subunit</fullName>
    </alternativeName>
    <alternativeName>
        <fullName evidence="1">IL-12 subunit p40</fullName>
    </alternativeName>
</protein>
<keyword evidence="1" id="KW-0393">Immunoglobulin domain</keyword>
<dbReference type="GO" id="GO:0005615">
    <property type="term" value="C:extracellular space"/>
    <property type="evidence" value="ECO:0007669"/>
    <property type="project" value="UniProtKB-KW"/>
</dbReference>
<dbReference type="PANTHER" id="PTHR13609">
    <property type="entry name" value="UBIQUITIN DOMAIN CONTAINING 1 PROTEIN-RELATED"/>
    <property type="match status" value="1"/>
</dbReference>
<comment type="subcellular location">
    <subcellularLocation>
        <location evidence="1">Secreted</location>
    </subcellularLocation>
</comment>
<dbReference type="InterPro" id="IPR000626">
    <property type="entry name" value="Ubiquitin-like_dom"/>
</dbReference>
<evidence type="ECO:0000313" key="4">
    <source>
        <dbReference type="Proteomes" id="UP000290572"/>
    </source>
</evidence>
<dbReference type="InterPro" id="IPR013783">
    <property type="entry name" value="Ig-like_fold"/>
</dbReference>
<keyword evidence="4" id="KW-1185">Reference proteome</keyword>
<evidence type="ECO:0000313" key="3">
    <source>
        <dbReference type="EMBL" id="RXN26024.1"/>
    </source>
</evidence>
<comment type="similarity">
    <text evidence="1">Belongs to the IL-12B family.</text>
</comment>
<dbReference type="PRINTS" id="PR01928">
    <property type="entry name" value="INTRLEUKN12B"/>
</dbReference>
<keyword evidence="1" id="KW-0202">Cytokine</keyword>
<feature type="signal peptide" evidence="1">
    <location>
        <begin position="1"/>
        <end position="19"/>
    </location>
</feature>
<dbReference type="InterPro" id="IPR038169">
    <property type="entry name" value="DC-UbP/UBTD2_N_sf"/>
</dbReference>
<keyword evidence="1" id="KW-0732">Signal</keyword>
<dbReference type="SUPFAM" id="SSF49265">
    <property type="entry name" value="Fibronectin type III"/>
    <property type="match status" value="1"/>
</dbReference>
<dbReference type="InterPro" id="IPR032752">
    <property type="entry name" value="DC-UbP/UBTD2_N"/>
</dbReference>
<dbReference type="Gene3D" id="1.20.225.20">
    <property type="entry name" value="Ub domain-containing protein, DC-UbP/UBTD2, N-terminal domain"/>
    <property type="match status" value="1"/>
</dbReference>